<evidence type="ECO:0000256" key="1">
    <source>
        <dbReference type="ARBA" id="ARBA00000111"/>
    </source>
</evidence>
<dbReference type="EC" id="3.1.1.32" evidence="17"/>
<evidence type="ECO:0000256" key="13">
    <source>
        <dbReference type="ARBA" id="ARBA00023136"/>
    </source>
</evidence>
<dbReference type="eggNOG" id="COG2829">
    <property type="taxonomic scope" value="Bacteria"/>
</dbReference>
<name>Q1LPN4_CUPMC</name>
<dbReference type="GO" id="GO:0008970">
    <property type="term" value="F:phospholipase A1 activity"/>
    <property type="evidence" value="ECO:0007669"/>
    <property type="project" value="UniProtKB-EC"/>
</dbReference>
<evidence type="ECO:0000256" key="16">
    <source>
        <dbReference type="PIRSR" id="PIRSR603187-2"/>
    </source>
</evidence>
<feature type="active site" description="Proton acceptor" evidence="15">
    <location>
        <position position="333"/>
    </location>
</feature>
<dbReference type="CDD" id="cd00541">
    <property type="entry name" value="OMPLA"/>
    <property type="match status" value="1"/>
</dbReference>
<feature type="active site" description="Nucleophile" evidence="15">
    <location>
        <position position="335"/>
    </location>
</feature>
<evidence type="ECO:0000256" key="17">
    <source>
        <dbReference type="RuleBase" id="RU366027"/>
    </source>
</evidence>
<evidence type="ECO:0000256" key="12">
    <source>
        <dbReference type="ARBA" id="ARBA00023098"/>
    </source>
</evidence>
<dbReference type="EC" id="3.1.1.4" evidence="17"/>
<evidence type="ECO:0000256" key="10">
    <source>
        <dbReference type="ARBA" id="ARBA00022837"/>
    </source>
</evidence>
<keyword evidence="10 16" id="KW-0106">Calcium</keyword>
<sequence length="469" mass="51793">MPHAPHMVRLRASQLLSRPRHRSAVDIPPVRRLLLPMPRYVSGRVALPRTAFRLLLPTLASSAVLFHATPADAAVSVLQPPRVIDATQPLTLTLLITGDRDMRRYAVPDSLEVSASGDLVAPAPMTLKRVGKGPTVLNLRQGEHQTVSFRGEWPTTLRGVVRLDISGIDAAPVLITLNQAPGANPATVTAPVVAGTPAEPKVAVAPVSAGQVTPVVSAENVPASTPAPADLRDAQRLSFNEPMYIMFGAHDGANAKFQLSFKFRIYEGKDPASKRFIDNLYFAYTQFSLWDLHSASKPFEDTNYRPSLYYYLSDTGVKNSVISRLSIASGFEHESNGRAGADSRSINTLFLKPTMYFGDQNDWHWRVAPKVYAYLEKSENEDIAHYRGYMDLNLAYGKPDSWEFAATLRKGTRQMYGSVDAQASYPLSRLIPGTAGYLMLGYFYGYGESLLNYNQKTPWQIRLGYALSR</sequence>
<gene>
    <name evidence="18" type="ordered locus">Rmet_1006</name>
</gene>
<dbReference type="Pfam" id="PF02253">
    <property type="entry name" value="PLA1"/>
    <property type="match status" value="1"/>
</dbReference>
<keyword evidence="14 17" id="KW-0998">Cell outer membrane</keyword>
<dbReference type="GO" id="GO:0046872">
    <property type="term" value="F:metal ion binding"/>
    <property type="evidence" value="ECO:0007669"/>
    <property type="project" value="UniProtKB-KW"/>
</dbReference>
<dbReference type="InterPro" id="IPR003187">
    <property type="entry name" value="PLipase_A1"/>
</dbReference>
<keyword evidence="13" id="KW-0472">Membrane</keyword>
<evidence type="ECO:0000256" key="5">
    <source>
        <dbReference type="ARBA" id="ARBA00022452"/>
    </source>
</evidence>
<dbReference type="PRINTS" id="PR01486">
    <property type="entry name" value="PHPHLIPASEA1"/>
</dbReference>
<evidence type="ECO:0000256" key="14">
    <source>
        <dbReference type="ARBA" id="ARBA00023237"/>
    </source>
</evidence>
<keyword evidence="19" id="KW-1185">Reference proteome</keyword>
<keyword evidence="11 17" id="KW-0442">Lipid degradation</keyword>
<comment type="similarity">
    <text evidence="3 17">Belongs to the phospholipase A1 family.</text>
</comment>
<keyword evidence="7 16" id="KW-0479">Metal-binding</keyword>
<evidence type="ECO:0000256" key="9">
    <source>
        <dbReference type="ARBA" id="ARBA00022801"/>
    </source>
</evidence>
<feature type="binding site" description="in dimeric form" evidence="16">
    <location>
        <position position="296"/>
    </location>
    <ligand>
        <name>Ca(2+)</name>
        <dbReference type="ChEBI" id="CHEBI:29108"/>
        <label>1</label>
    </ligand>
</feature>
<keyword evidence="6" id="KW-0812">Transmembrane</keyword>
<evidence type="ECO:0000313" key="19">
    <source>
        <dbReference type="Proteomes" id="UP000002429"/>
    </source>
</evidence>
<dbReference type="Proteomes" id="UP000002429">
    <property type="component" value="Chromosome"/>
</dbReference>
<comment type="subunit">
    <text evidence="4 17">Homodimer; dimerization is reversible, and the dimeric form is the active one.</text>
</comment>
<comment type="catalytic activity">
    <reaction evidence="2 17">
        <text>a 1,2-diacyl-sn-glycero-3-phosphocholine + H2O = a 1-acyl-sn-glycero-3-phosphocholine + a fatty acid + H(+)</text>
        <dbReference type="Rhea" id="RHEA:15801"/>
        <dbReference type="ChEBI" id="CHEBI:15377"/>
        <dbReference type="ChEBI" id="CHEBI:15378"/>
        <dbReference type="ChEBI" id="CHEBI:28868"/>
        <dbReference type="ChEBI" id="CHEBI:57643"/>
        <dbReference type="ChEBI" id="CHEBI:58168"/>
        <dbReference type="EC" id="3.1.1.4"/>
    </reaction>
</comment>
<accession>Q1LPN4</accession>
<evidence type="ECO:0000256" key="3">
    <source>
        <dbReference type="ARBA" id="ARBA00010525"/>
    </source>
</evidence>
<keyword evidence="5" id="KW-1134">Transmembrane beta strand</keyword>
<evidence type="ECO:0000256" key="15">
    <source>
        <dbReference type="PIRSR" id="PIRSR603187-1"/>
    </source>
</evidence>
<comment type="cofactor">
    <cofactor evidence="17">
        <name>Ca(2+)</name>
        <dbReference type="ChEBI" id="CHEBI:29108"/>
    </cofactor>
    <text evidence="17">Binds 1 Ca(2+) ion per monomer. In the dimeric form the Ca(2+) is bound by different amino acids with binding of each Ca(2+) shared with ligands coming from each monomer. The Ca(2+) ion may have a role in catalysis.</text>
</comment>
<evidence type="ECO:0000256" key="2">
    <source>
        <dbReference type="ARBA" id="ARBA00001604"/>
    </source>
</evidence>
<keyword evidence="8" id="KW-0732">Signal</keyword>
<dbReference type="PANTHER" id="PTHR40457">
    <property type="entry name" value="PHOSPHOLIPASE A1"/>
    <property type="match status" value="1"/>
</dbReference>
<dbReference type="GO" id="GO:0009279">
    <property type="term" value="C:cell outer membrane"/>
    <property type="evidence" value="ECO:0007669"/>
    <property type="project" value="UniProtKB-SubCell"/>
</dbReference>
<evidence type="ECO:0000256" key="7">
    <source>
        <dbReference type="ARBA" id="ARBA00022723"/>
    </source>
</evidence>
<dbReference type="GO" id="GO:0016042">
    <property type="term" value="P:lipid catabolic process"/>
    <property type="evidence" value="ECO:0007669"/>
    <property type="project" value="UniProtKB-KW"/>
</dbReference>
<organism evidence="18 19">
    <name type="scientific">Cupriavidus metallidurans (strain ATCC 43123 / DSM 2839 / NBRC 102507 / CH34)</name>
    <name type="common">Ralstonia metallidurans</name>
    <dbReference type="NCBI Taxonomy" id="266264"/>
    <lineage>
        <taxon>Bacteria</taxon>
        <taxon>Pseudomonadati</taxon>
        <taxon>Pseudomonadota</taxon>
        <taxon>Betaproteobacteria</taxon>
        <taxon>Burkholderiales</taxon>
        <taxon>Burkholderiaceae</taxon>
        <taxon>Cupriavidus</taxon>
    </lineage>
</organism>
<dbReference type="InterPro" id="IPR036541">
    <property type="entry name" value="PLipase_A1_sf"/>
</dbReference>
<evidence type="ECO:0000256" key="11">
    <source>
        <dbReference type="ARBA" id="ARBA00022963"/>
    </source>
</evidence>
<evidence type="ECO:0000313" key="18">
    <source>
        <dbReference type="EMBL" id="ABF07892.1"/>
    </source>
</evidence>
<dbReference type="KEGG" id="rme:Rmet_1006"/>
<protein>
    <recommendedName>
        <fullName evidence="17">Phospholipase A1</fullName>
        <ecNumber evidence="17">3.1.1.32</ecNumber>
        <ecNumber evidence="17">3.1.1.4</ecNumber>
    </recommendedName>
    <alternativeName>
        <fullName evidence="17">Phosphatidylcholine 1-acylhydrolase</fullName>
    </alternativeName>
</protein>
<dbReference type="Gene3D" id="2.40.230.10">
    <property type="entry name" value="Phospholipase A1"/>
    <property type="match status" value="1"/>
</dbReference>
<feature type="binding site" description="in dimeric form" evidence="16">
    <location>
        <position position="343"/>
    </location>
    <ligand>
        <name>Ca(2+)</name>
        <dbReference type="ChEBI" id="CHEBI:29108"/>
        <label>1</label>
    </ligand>
</feature>
<feature type="binding site" description="in dimeric form" evidence="16">
    <location>
        <position position="338"/>
    </location>
    <ligand>
        <name>Ca(2+)</name>
        <dbReference type="ChEBI" id="CHEBI:29108"/>
        <label>1</label>
    </ligand>
</feature>
<comment type="catalytic activity">
    <reaction evidence="1 17">
        <text>a 1,2-diacyl-sn-glycero-3-phosphocholine + H2O = a 2-acyl-sn-glycero-3-phosphocholine + a fatty acid + H(+)</text>
        <dbReference type="Rhea" id="RHEA:18689"/>
        <dbReference type="ChEBI" id="CHEBI:15377"/>
        <dbReference type="ChEBI" id="CHEBI:15378"/>
        <dbReference type="ChEBI" id="CHEBI:28868"/>
        <dbReference type="ChEBI" id="CHEBI:57643"/>
        <dbReference type="ChEBI" id="CHEBI:57875"/>
        <dbReference type="EC" id="3.1.1.32"/>
    </reaction>
</comment>
<dbReference type="SUPFAM" id="SSF56931">
    <property type="entry name" value="Outer membrane phospholipase A (OMPLA)"/>
    <property type="match status" value="1"/>
</dbReference>
<dbReference type="GO" id="GO:0004623">
    <property type="term" value="F:phospholipase A2 activity"/>
    <property type="evidence" value="ECO:0007669"/>
    <property type="project" value="UniProtKB-EC"/>
</dbReference>
<reference evidence="19" key="1">
    <citation type="journal article" date="2010" name="PLoS ONE">
        <title>The complete genome sequence of Cupriavidus metallidurans strain CH34, a master survivalist in harsh and anthropogenic environments.</title>
        <authorList>
            <person name="Janssen P.J."/>
            <person name="Van Houdt R."/>
            <person name="Moors H."/>
            <person name="Monsieurs P."/>
            <person name="Morin N."/>
            <person name="Michaux A."/>
            <person name="Benotmane M.A."/>
            <person name="Leys N."/>
            <person name="Vallaeys T."/>
            <person name="Lapidus A."/>
            <person name="Monchy S."/>
            <person name="Medigue C."/>
            <person name="Taghavi S."/>
            <person name="McCorkle S."/>
            <person name="Dunn J."/>
            <person name="van der Lelie D."/>
            <person name="Mergeay M."/>
        </authorList>
    </citation>
    <scope>NUCLEOTIDE SEQUENCE [LARGE SCALE GENOMIC DNA]</scope>
    <source>
        <strain evidence="19">ATCC 43123 / DSM 2839 / NBRC 102507 / CH34</strain>
    </source>
</reference>
<keyword evidence="9 17" id="KW-0378">Hydrolase</keyword>
<dbReference type="PANTHER" id="PTHR40457:SF1">
    <property type="entry name" value="PHOSPHOLIPASE A1"/>
    <property type="match status" value="1"/>
</dbReference>
<dbReference type="AlphaFoldDB" id="Q1LPN4"/>
<keyword evidence="12 17" id="KW-0443">Lipid metabolism</keyword>
<comment type="subcellular location">
    <subcellularLocation>
        <location evidence="17">Cell outer membrane</location>
        <topology evidence="17">Multi-pass membrane protein</topology>
    </subcellularLocation>
    <text evidence="17">One of the very few enzymes located there.</text>
</comment>
<evidence type="ECO:0000256" key="6">
    <source>
        <dbReference type="ARBA" id="ARBA00022692"/>
    </source>
</evidence>
<proteinExistence type="inferred from homology"/>
<dbReference type="HOGENOM" id="CLU_051993_0_0_4"/>
<dbReference type="EMBL" id="CP000352">
    <property type="protein sequence ID" value="ABF07892.1"/>
    <property type="molecule type" value="Genomic_DNA"/>
</dbReference>
<dbReference type="STRING" id="266264.Rmet_1006"/>
<evidence type="ECO:0000256" key="4">
    <source>
        <dbReference type="ARBA" id="ARBA00011702"/>
    </source>
</evidence>
<evidence type="ECO:0000256" key="8">
    <source>
        <dbReference type="ARBA" id="ARBA00022729"/>
    </source>
</evidence>
<comment type="function">
    <text evidence="17">Hydrolysis of phosphatidylcholine with phospholipase A2 (EC 3.1.1.4) and phospholipase A1 (EC 3.1.1.32) activities.</text>
</comment>